<feature type="compositionally biased region" description="Basic residues" evidence="2">
    <location>
        <begin position="130"/>
        <end position="145"/>
    </location>
</feature>
<organism evidence="4 5">
    <name type="scientific">Diversispora eburnea</name>
    <dbReference type="NCBI Taxonomy" id="1213867"/>
    <lineage>
        <taxon>Eukaryota</taxon>
        <taxon>Fungi</taxon>
        <taxon>Fungi incertae sedis</taxon>
        <taxon>Mucoromycota</taxon>
        <taxon>Glomeromycotina</taxon>
        <taxon>Glomeromycetes</taxon>
        <taxon>Diversisporales</taxon>
        <taxon>Diversisporaceae</taxon>
        <taxon>Diversispora</taxon>
    </lineage>
</organism>
<keyword evidence="1" id="KW-0862">Zinc</keyword>
<accession>A0A9N8V6M6</accession>
<gene>
    <name evidence="4" type="ORF">DEBURN_LOCUS1723</name>
</gene>
<protein>
    <submittedName>
        <fullName evidence="4">386_t:CDS:1</fullName>
    </submittedName>
</protein>
<feature type="compositionally biased region" description="Acidic residues" evidence="2">
    <location>
        <begin position="749"/>
        <end position="762"/>
    </location>
</feature>
<evidence type="ECO:0000259" key="3">
    <source>
        <dbReference type="PROSITE" id="PS50966"/>
    </source>
</evidence>
<proteinExistence type="predicted"/>
<keyword evidence="5" id="KW-1185">Reference proteome</keyword>
<feature type="region of interest" description="Disordered" evidence="2">
    <location>
        <begin position="129"/>
        <end position="177"/>
    </location>
</feature>
<dbReference type="InterPro" id="IPR007527">
    <property type="entry name" value="Znf_SWIM"/>
</dbReference>
<dbReference type="Proteomes" id="UP000789706">
    <property type="component" value="Unassembled WGS sequence"/>
</dbReference>
<dbReference type="AlphaFoldDB" id="A0A9N8V6M6"/>
<keyword evidence="1" id="KW-0863">Zinc-finger</keyword>
<keyword evidence="1" id="KW-0479">Metal-binding</keyword>
<comment type="caution">
    <text evidence="4">The sequence shown here is derived from an EMBL/GenBank/DDBJ whole genome shotgun (WGS) entry which is preliminary data.</text>
</comment>
<feature type="domain" description="SWIM-type" evidence="3">
    <location>
        <begin position="652"/>
        <end position="685"/>
    </location>
</feature>
<dbReference type="GO" id="GO:0008270">
    <property type="term" value="F:zinc ion binding"/>
    <property type="evidence" value="ECO:0007669"/>
    <property type="project" value="UniProtKB-KW"/>
</dbReference>
<reference evidence="4" key="1">
    <citation type="submission" date="2021-06" db="EMBL/GenBank/DDBJ databases">
        <authorList>
            <person name="Kallberg Y."/>
            <person name="Tangrot J."/>
            <person name="Rosling A."/>
        </authorList>
    </citation>
    <scope>NUCLEOTIDE SEQUENCE</scope>
    <source>
        <strain evidence="4">AZ414A</strain>
    </source>
</reference>
<evidence type="ECO:0000313" key="4">
    <source>
        <dbReference type="EMBL" id="CAG8444878.1"/>
    </source>
</evidence>
<dbReference type="OrthoDB" id="2422225at2759"/>
<feature type="region of interest" description="Disordered" evidence="2">
    <location>
        <begin position="731"/>
        <end position="762"/>
    </location>
</feature>
<feature type="compositionally biased region" description="Acidic residues" evidence="2">
    <location>
        <begin position="157"/>
        <end position="173"/>
    </location>
</feature>
<evidence type="ECO:0000313" key="5">
    <source>
        <dbReference type="Proteomes" id="UP000789706"/>
    </source>
</evidence>
<dbReference type="EMBL" id="CAJVPK010000082">
    <property type="protein sequence ID" value="CAG8444878.1"/>
    <property type="molecule type" value="Genomic_DNA"/>
</dbReference>
<evidence type="ECO:0000256" key="2">
    <source>
        <dbReference type="SAM" id="MobiDB-lite"/>
    </source>
</evidence>
<sequence>MTAIQEKFRVNATPKISKLIINEKQKQQLTNLFKYKKVVAESWGETEEEQSKATDFLKYNGLIKIQKKNSRWKTRWSDKTNCATLYQCSCGSDMRVVRKTEGPNQRKLRQAYEFNGCLAFVKIEKYRKDKKDKKDKKDRKYKKNKKNDENVKNIENGENDEMDENNENNEENGSETNDKFKRVHGYLEHSEACHRAFPKKSTPKLHLNEDIRNITELLVRANNSIKDIISINQQFIKNHLKDAVLYFKPRTHQYDHVSLVLATREQILLAKLYGHQKSIILDGTFPTGNKKIQLYIIMVIDERGKGIPVGYLLFTRPGNPEVTGTSNQDYTILKKLLEEYKIQLTNDQQEPRVMFTPKVAIIDFDYVERTAVSEIWNRIHVFFLPHRVNLCWKTKANQLLGTGGDDNVMKLREDLRKELEDLFTWLQSASTEMEIRSKLQILENSVSNRYSREYEKKADSKILALFDGQREMIKFLQNEWVNGFMEMWTHYGRMAVESMGIDIKPLWNTKYLEGFNTQYNPSRMLRFQKKGHILRLDVLSFLLIKFITPVCNFQRHLWNETEKFIKNERPALDTVLEGEELESGQWRGLLAQYNNSIAFEQFDPRIQEVANYFITSRKISYIEYNGESLYVTVQSDIINAEIVRDEQDINYYVVGLLPTINCHCFHFLIKGGACAHILAAIHAVNWLRNQPDYPPDYRSFLEGEHQTIPEIRLPTKKDALEILKTQKERKTFYVEPNNNKSNKSNNNVEIEESDEDSGSEYDDYINSSFSELNINNNNNNNLENLVTERNYLNDENNINNNEISNNNDDEVRTWNEAFYVTTNRLKEKLCELSNISNELIQHKANIPLNVRSDLKDLDRELITNLQTMLNNENSRNIFTILDNIQQHIVTFSQPNNNNYPQNDDMDLTE</sequence>
<feature type="compositionally biased region" description="Low complexity" evidence="2">
    <location>
        <begin position="737"/>
        <end position="747"/>
    </location>
</feature>
<name>A0A9N8V6M6_9GLOM</name>
<evidence type="ECO:0000256" key="1">
    <source>
        <dbReference type="PROSITE-ProRule" id="PRU00325"/>
    </source>
</evidence>
<dbReference type="PROSITE" id="PS50966">
    <property type="entry name" value="ZF_SWIM"/>
    <property type="match status" value="1"/>
</dbReference>